<gene>
    <name evidence="1" type="ORF">FEV09_10520</name>
</gene>
<accession>A0A9X4MAU4</accession>
<keyword evidence="2" id="KW-1185">Reference proteome</keyword>
<protein>
    <submittedName>
        <fullName evidence="1">Uncharacterized protein</fullName>
    </submittedName>
</protein>
<sequence length="70" mass="8391">MIDTEQEFRRTISQIESFLSEHSELQIYYILGYYLVLVDDPTQTYGTRKIFESCLEEKVLKFLQEDYVAN</sequence>
<evidence type="ECO:0000313" key="2">
    <source>
        <dbReference type="Proteomes" id="UP001152872"/>
    </source>
</evidence>
<reference evidence="1" key="1">
    <citation type="submission" date="2019-05" db="EMBL/GenBank/DDBJ databases">
        <title>Whole genome sequencing of Pseudanabaena catenata USMAC16.</title>
        <authorList>
            <person name="Khan Z."/>
            <person name="Omar W.M."/>
            <person name="Convey P."/>
            <person name="Merican F."/>
            <person name="Najimudin N."/>
        </authorList>
    </citation>
    <scope>NUCLEOTIDE SEQUENCE</scope>
    <source>
        <strain evidence="1">USMAC16</strain>
    </source>
</reference>
<organism evidence="1 2">
    <name type="scientific">Pseudanabaena catenata USMAC16</name>
    <dbReference type="NCBI Taxonomy" id="1855837"/>
    <lineage>
        <taxon>Bacteria</taxon>
        <taxon>Bacillati</taxon>
        <taxon>Cyanobacteriota</taxon>
        <taxon>Cyanophyceae</taxon>
        <taxon>Pseudanabaenales</taxon>
        <taxon>Pseudanabaenaceae</taxon>
        <taxon>Pseudanabaena</taxon>
    </lineage>
</organism>
<name>A0A9X4MAU4_9CYAN</name>
<proteinExistence type="predicted"/>
<dbReference type="Proteomes" id="UP001152872">
    <property type="component" value="Unassembled WGS sequence"/>
</dbReference>
<dbReference type="RefSeq" id="WP_009627094.1">
    <property type="nucleotide sequence ID" value="NZ_VBTY01000074.1"/>
</dbReference>
<dbReference type="AlphaFoldDB" id="A0A9X4MAU4"/>
<comment type="caution">
    <text evidence="1">The sequence shown here is derived from an EMBL/GenBank/DDBJ whole genome shotgun (WGS) entry which is preliminary data.</text>
</comment>
<evidence type="ECO:0000313" key="1">
    <source>
        <dbReference type="EMBL" id="MDG3494990.1"/>
    </source>
</evidence>
<dbReference type="EMBL" id="VBTY01000074">
    <property type="protein sequence ID" value="MDG3494990.1"/>
    <property type="molecule type" value="Genomic_DNA"/>
</dbReference>